<comment type="caution">
    <text evidence="2">The sequence shown here is derived from an EMBL/GenBank/DDBJ whole genome shotgun (WGS) entry which is preliminary data.</text>
</comment>
<feature type="region of interest" description="Disordered" evidence="1">
    <location>
        <begin position="104"/>
        <end position="145"/>
    </location>
</feature>
<protein>
    <submittedName>
        <fullName evidence="2">Uncharacterized protein</fullName>
    </submittedName>
</protein>
<proteinExistence type="predicted"/>
<evidence type="ECO:0000313" key="3">
    <source>
        <dbReference type="Proteomes" id="UP000246991"/>
    </source>
</evidence>
<dbReference type="EMBL" id="PYWC01000092">
    <property type="protein sequence ID" value="PWW72876.1"/>
    <property type="molecule type" value="Genomic_DNA"/>
</dbReference>
<sequence>MNIALNSLPLGGEDWQSGDRDMDRKVQDDLEYEITLCNPGVRLMDRPPLIKSRRAVKAEDKKKSSMILLVESTQQIRREVAKQNPELALYRLRGTFRKYIRRTTGASIAHKTTIPKTTNAHRPNPQQRKVLPHKNKGKVTSPSLQ</sequence>
<evidence type="ECO:0000313" key="2">
    <source>
        <dbReference type="EMBL" id="PWW72876.1"/>
    </source>
</evidence>
<reference evidence="2 3" key="1">
    <citation type="submission" date="2018-03" db="EMBL/GenBank/DDBJ databases">
        <title>Genomes of Pezizomycetes fungi and the evolution of truffles.</title>
        <authorList>
            <person name="Murat C."/>
            <person name="Payen T."/>
            <person name="Noel B."/>
            <person name="Kuo A."/>
            <person name="Martin F.M."/>
        </authorList>
    </citation>
    <scope>NUCLEOTIDE SEQUENCE [LARGE SCALE GENOMIC DNA]</scope>
    <source>
        <strain evidence="2">091103-1</strain>
    </source>
</reference>
<dbReference type="AlphaFoldDB" id="A0A317SHH6"/>
<organism evidence="2 3">
    <name type="scientific">Tuber magnatum</name>
    <name type="common">white Piedmont truffle</name>
    <dbReference type="NCBI Taxonomy" id="42249"/>
    <lineage>
        <taxon>Eukaryota</taxon>
        <taxon>Fungi</taxon>
        <taxon>Dikarya</taxon>
        <taxon>Ascomycota</taxon>
        <taxon>Pezizomycotina</taxon>
        <taxon>Pezizomycetes</taxon>
        <taxon>Pezizales</taxon>
        <taxon>Tuberaceae</taxon>
        <taxon>Tuber</taxon>
    </lineage>
</organism>
<keyword evidence="3" id="KW-1185">Reference proteome</keyword>
<evidence type="ECO:0000256" key="1">
    <source>
        <dbReference type="SAM" id="MobiDB-lite"/>
    </source>
</evidence>
<gene>
    <name evidence="2" type="ORF">C7212DRAFT_347350</name>
</gene>
<accession>A0A317SHH6</accession>
<feature type="compositionally biased region" description="Polar residues" evidence="1">
    <location>
        <begin position="114"/>
        <end position="127"/>
    </location>
</feature>
<dbReference type="Proteomes" id="UP000246991">
    <property type="component" value="Unassembled WGS sequence"/>
</dbReference>
<name>A0A317SHH6_9PEZI</name>